<dbReference type="Pfam" id="PF03836">
    <property type="entry name" value="RasGAP_C"/>
    <property type="match status" value="1"/>
</dbReference>
<dbReference type="InParanoid" id="G8ZN20"/>
<dbReference type="Pfam" id="PF00616">
    <property type="entry name" value="RasGAP"/>
    <property type="match status" value="1"/>
</dbReference>
<dbReference type="PROSITE" id="PS50021">
    <property type="entry name" value="CH"/>
    <property type="match status" value="1"/>
</dbReference>
<dbReference type="OrthoDB" id="775356at2759"/>
<dbReference type="PANTHER" id="PTHR14149:SF14">
    <property type="entry name" value="CALPONIN-HOMOLOGY (CH) DOMAIN-CONTAINING PROTEIN"/>
    <property type="match status" value="1"/>
</dbReference>
<dbReference type="InterPro" id="IPR036872">
    <property type="entry name" value="CH_dom_sf"/>
</dbReference>
<gene>
    <name evidence="4" type="primary">TDEL0A06820</name>
    <name evidence="4" type="ORF">TDEL_0A06820</name>
</gene>
<dbReference type="STRING" id="1076872.G8ZN20"/>
<dbReference type="InterPro" id="IPR001936">
    <property type="entry name" value="RasGAP_dom"/>
</dbReference>
<evidence type="ECO:0000259" key="3">
    <source>
        <dbReference type="PROSITE" id="PS50021"/>
    </source>
</evidence>
<accession>G8ZN20</accession>
<dbReference type="GO" id="GO:1903479">
    <property type="term" value="P:mitotic actomyosin contractile ring assembly actin filament organization"/>
    <property type="evidence" value="ECO:0007669"/>
    <property type="project" value="EnsemblFungi"/>
</dbReference>
<dbReference type="GO" id="GO:0120155">
    <property type="term" value="C:MIH complex"/>
    <property type="evidence" value="ECO:0007669"/>
    <property type="project" value="EnsemblFungi"/>
</dbReference>
<dbReference type="CDD" id="cd12206">
    <property type="entry name" value="RasGAP_IQGAP_related"/>
    <property type="match status" value="1"/>
</dbReference>
<dbReference type="SMART" id="SM00033">
    <property type="entry name" value="CH"/>
    <property type="match status" value="1"/>
</dbReference>
<dbReference type="Gene3D" id="1.10.418.10">
    <property type="entry name" value="Calponin-like domain"/>
    <property type="match status" value="1"/>
</dbReference>
<dbReference type="GeneID" id="11503225"/>
<dbReference type="GO" id="GO:0032033">
    <property type="term" value="F:myosin II light chain binding"/>
    <property type="evidence" value="ECO:0007669"/>
    <property type="project" value="EnsemblFungi"/>
</dbReference>
<dbReference type="FunCoup" id="G8ZN20">
    <property type="interactions" value="408"/>
</dbReference>
<dbReference type="InterPro" id="IPR000593">
    <property type="entry name" value="RasGAP_C"/>
</dbReference>
<evidence type="ECO:0000256" key="2">
    <source>
        <dbReference type="SAM" id="MobiDB-lite"/>
    </source>
</evidence>
<dbReference type="GO" id="GO:0005516">
    <property type="term" value="F:calmodulin binding"/>
    <property type="evidence" value="ECO:0007669"/>
    <property type="project" value="EnsemblFungi"/>
</dbReference>
<dbReference type="GO" id="GO:0000142">
    <property type="term" value="C:cellular bud neck contractile ring"/>
    <property type="evidence" value="ECO:0007669"/>
    <property type="project" value="EnsemblFungi"/>
</dbReference>
<protein>
    <recommendedName>
        <fullName evidence="3">Calponin-homology (CH) domain-containing protein</fullName>
    </recommendedName>
</protein>
<dbReference type="Proteomes" id="UP000005627">
    <property type="component" value="Chromosome 1"/>
</dbReference>
<evidence type="ECO:0000313" key="5">
    <source>
        <dbReference type="Proteomes" id="UP000005627"/>
    </source>
</evidence>
<dbReference type="InterPro" id="IPR001715">
    <property type="entry name" value="CH_dom"/>
</dbReference>
<feature type="domain" description="Calponin-homology (CH)" evidence="3">
    <location>
        <begin position="114"/>
        <end position="227"/>
    </location>
</feature>
<dbReference type="CDD" id="cd21206">
    <property type="entry name" value="CH_IQGAP"/>
    <property type="match status" value="1"/>
</dbReference>
<dbReference type="InterPro" id="IPR000048">
    <property type="entry name" value="IQ_motif_EF-hand-BS"/>
</dbReference>
<sequence>MPTLTGSPTRSTNNAFLERYVRNVSPEKPLTPISPSKMNSSAKLEEGFKPSISLKAEKENMFKEPSFKVGNTSVTSPMKLAPYKTERTLQTATIRPPVDISGLSNNQKSYYEFLCRVGEVKRWIEKVTGETLPNELDLCVGDSFRNGVYLAILTQKINPELAPTIYAQGEKLQFKHTQNINAFFSLVDHVGLPESFRFELQDLYNKKDLPQVFETLYILITIINKKWPMKTPPLESLSGQLAFSQEDLKTCQRAWPRIRDFKSLSVSPIGSPSSKRVGITKKPGLIEDFGSYDKIDRNSSPNPSTPTKSIKTSAPPQLSPPSQTPALFSSPKTTTDLSPKSPSRIPSFKTVDHDILSRTPHLEYSPIRNSTLSYYSPTISKYLTYDTDFYMRRSQARESDVEFYQTHKYGPIDYSPKRRHQMTEEEFLDQVLKIQGTCRAVNIRFDLYIQRNLLKLFGKEILLLQSYIRAQPLRSRPVIQSILSETSGSLQEITSVQAYLRGQRNRNILDNYRLRLLRQEPTIENLQMFSKGLVTRRKAHQLWNNICSSDVPLRKLQSVLKGLLQRSVIGQEAYIPSGQVNQVKNLQGLCRGILQRKARKLQLRNLDASICSVLYQFQSIVRGNVRRESLDSLVNLLEYQTELIGTLSACLRGRSKRRTLERVGREDYEDIRSLNCLQGVIRGVLVRYTLDLVDDIIEYNDLHHLQSRLKGYVLRSRLLMRSSMFRRNARSIVLIQSTIRMHLQRKAYLELMECPNPTIWSVRKFCPLLNNIGTIEEAQNKLEGSQAQLDSENSRKEKLEKDIRQQLDMLEVLESYDLQTEYSGDSNEISVPRRRYPTFEKLFYLLQVDPSYWALVYSRNPDFFLRNVYVTFSTVNQKMRDREKMLFVRLLVEILKLELSEALTIEQFSEKQNAVWMVLLNLFLQREYPELFNLFVPLLKFIADPKTQFESNPSVIYRGIHGVHAASSSTAVEDQSTSATFINNLQNIWHSIELLSMLFSKQLSKIPLEVRLICTKLFCSAADKNADENETLKAISVVLINCFSAEYLRNRAHYGFNEASRGEVDQKIEVLLSASMKVFSGSRFTGYHDPLNAYAQEITVQVKELLFSVLLDPQYEQEGECIIYQDMISANPQLEILGEKVLMITSEFQENLAFFPDEDIIHDILKKVPDPNATPPTGRVVLDLTPTVYRFLVSDDRTRKLYDQVKRAFIYMMQIEDVSTDLYDLALSCVLPQDEPRFQALVNSNRQIQNDPMIQSLVPSNYFDLKNSTLKKIHELENMGTINPAGNRLQNFLNDIANTIKNPHYAIDYVTQELYVTNKTLNDVSKINQSLESALSQQKMSINRAFQGIQQSRSFESNHKSTLGNLKDAYKKVQHRKGNELEGLKFKWSTRQLYEKGVIKSITGERLAEQKIKVFGSSGPKFPDITFKISTSDGVKYGIQLLDKRKGPEKRHSESVDSFSLKGLLQSQVGTKVDDLSLFGGKVHANTRALLSLIVSAFLKAEVQM</sequence>
<feature type="coiled-coil region" evidence="1">
    <location>
        <begin position="775"/>
        <end position="816"/>
    </location>
</feature>
<dbReference type="RefSeq" id="XP_003679225.1">
    <property type="nucleotide sequence ID" value="XM_003679177.1"/>
</dbReference>
<feature type="compositionally biased region" description="Polar residues" evidence="2">
    <location>
        <begin position="324"/>
        <end position="341"/>
    </location>
</feature>
<dbReference type="Pfam" id="PF00307">
    <property type="entry name" value="CH"/>
    <property type="match status" value="1"/>
</dbReference>
<dbReference type="Gene3D" id="1.10.506.10">
    <property type="entry name" value="GTPase Activation - p120gap, domain 1"/>
    <property type="match status" value="1"/>
</dbReference>
<dbReference type="InterPro" id="IPR008936">
    <property type="entry name" value="Rho_GTPase_activation_prot"/>
</dbReference>
<organism evidence="4 5">
    <name type="scientific">Torulaspora delbrueckii</name>
    <name type="common">Yeast</name>
    <name type="synonym">Candida colliculosa</name>
    <dbReference type="NCBI Taxonomy" id="4950"/>
    <lineage>
        <taxon>Eukaryota</taxon>
        <taxon>Fungi</taxon>
        <taxon>Dikarya</taxon>
        <taxon>Ascomycota</taxon>
        <taxon>Saccharomycotina</taxon>
        <taxon>Saccharomycetes</taxon>
        <taxon>Saccharomycetales</taxon>
        <taxon>Saccharomycetaceae</taxon>
        <taxon>Torulaspora</taxon>
    </lineage>
</organism>
<evidence type="ECO:0000313" key="4">
    <source>
        <dbReference type="EMBL" id="CCE90014.1"/>
    </source>
</evidence>
<dbReference type="GO" id="GO:0051015">
    <property type="term" value="F:actin filament binding"/>
    <property type="evidence" value="ECO:0007669"/>
    <property type="project" value="EnsemblFungi"/>
</dbReference>
<dbReference type="EMBL" id="HE616742">
    <property type="protein sequence ID" value="CCE90014.1"/>
    <property type="molecule type" value="Genomic_DNA"/>
</dbReference>
<dbReference type="SMART" id="SM00015">
    <property type="entry name" value="IQ"/>
    <property type="match status" value="1"/>
</dbReference>
<dbReference type="GO" id="GO:0072741">
    <property type="term" value="P:protein localization to cell division site"/>
    <property type="evidence" value="ECO:0007669"/>
    <property type="project" value="EnsemblFungi"/>
</dbReference>
<name>G8ZN20_TORDE</name>
<dbReference type="HOGENOM" id="CLU_000972_1_0_1"/>
<evidence type="ECO:0000256" key="1">
    <source>
        <dbReference type="SAM" id="Coils"/>
    </source>
</evidence>
<dbReference type="GO" id="GO:1903471">
    <property type="term" value="P:regulation of mitotic actomyosin contractile ring contraction"/>
    <property type="evidence" value="ECO:0007669"/>
    <property type="project" value="EnsemblFungi"/>
</dbReference>
<keyword evidence="5" id="KW-1185">Reference proteome</keyword>
<dbReference type="KEGG" id="tdl:TDEL_0A06820"/>
<dbReference type="GO" id="GO:0032038">
    <property type="term" value="F:myosin II heavy chain binding"/>
    <property type="evidence" value="ECO:0007669"/>
    <property type="project" value="EnsemblFungi"/>
</dbReference>
<dbReference type="GO" id="GO:0005096">
    <property type="term" value="F:GTPase activator activity"/>
    <property type="evidence" value="ECO:0007669"/>
    <property type="project" value="TreeGrafter"/>
</dbReference>
<dbReference type="eggNOG" id="KOG2128">
    <property type="taxonomic scope" value="Eukaryota"/>
</dbReference>
<dbReference type="SUPFAM" id="SSF48350">
    <property type="entry name" value="GTPase activation domain, GAP"/>
    <property type="match status" value="1"/>
</dbReference>
<dbReference type="SUPFAM" id="SSF47576">
    <property type="entry name" value="Calponin-homology domain, CH-domain"/>
    <property type="match status" value="1"/>
</dbReference>
<dbReference type="PANTHER" id="PTHR14149">
    <property type="entry name" value="RAS GTPASE-ACTIVATING PROTEIN WITH IQ MOTIF"/>
    <property type="match status" value="1"/>
</dbReference>
<dbReference type="PROSITE" id="PS50096">
    <property type="entry name" value="IQ"/>
    <property type="match status" value="2"/>
</dbReference>
<feature type="region of interest" description="Disordered" evidence="2">
    <location>
        <begin position="290"/>
        <end position="345"/>
    </location>
</feature>
<reference evidence="4 5" key="1">
    <citation type="journal article" date="2011" name="Proc. Natl. Acad. Sci. U.S.A.">
        <title>Evolutionary erosion of yeast sex chromosomes by mating-type switching accidents.</title>
        <authorList>
            <person name="Gordon J.L."/>
            <person name="Armisen D."/>
            <person name="Proux-Wera E."/>
            <person name="Oheigeartaigh S.S."/>
            <person name="Byrne K.P."/>
            <person name="Wolfe K.H."/>
        </authorList>
    </citation>
    <scope>NUCLEOTIDE SEQUENCE [LARGE SCALE GENOMIC DNA]</scope>
    <source>
        <strain evidence="5">ATCC 10662 / CBS 1146 / NBRC 0425 / NCYC 2629 / NRRL Y-866</strain>
    </source>
</reference>
<feature type="compositionally biased region" description="Low complexity" evidence="2">
    <location>
        <begin position="298"/>
        <end position="316"/>
    </location>
</feature>
<keyword evidence="1" id="KW-0175">Coiled coil</keyword>
<proteinExistence type="predicted"/>